<dbReference type="InterPro" id="IPR017853">
    <property type="entry name" value="GH"/>
</dbReference>
<keyword evidence="3 6" id="KW-0326">Glycosidase</keyword>
<evidence type="ECO:0000256" key="2">
    <source>
        <dbReference type="ARBA" id="ARBA00022801"/>
    </source>
</evidence>
<evidence type="ECO:0000256" key="1">
    <source>
        <dbReference type="ARBA" id="ARBA00008061"/>
    </source>
</evidence>
<comment type="similarity">
    <text evidence="1">Belongs to the glycosyl hydrolase 13 family.</text>
</comment>
<dbReference type="FunFam" id="3.90.400.10:FF:000002">
    <property type="entry name" value="Sucrose isomerase"/>
    <property type="match status" value="1"/>
</dbReference>
<gene>
    <name evidence="6" type="primary">aglA</name>
    <name evidence="6" type="ORF">KL86PLE_130681</name>
</gene>
<proteinExistence type="inferred from homology"/>
<name>A0A212LCQ1_9HYPH</name>
<sequence>MRYALRAQRRPNSTDPADALPAGIDEEKDQVTMTTLEKAAASADRAADPDWWRGAVIYQIYPRSFQDSNGDGIGDLPGITARLGYLEDLGVDAIWLSPFFKSPMKDFGYDVSDYCDIDPIFGTLDDFRKMVAAAHRRGIKVIIDQVLSHTSDLHPWFSESRHDQINPKADWYVWADAQPDGTPPNNWLSVFGGSAWEWDTRRCQYYLHNFLASQPDLNFHTPAVQDALLDVLKFWLDLGVDGFRLDTANFYFHDKELRSNPPQTRPVDAIDAPRVNPYLRQDHVYDKSQPENLEFLKRMRKLLDQYPGSTTVGEIGDGDRSLKTMIAYTSGGDKLHMSYTFDLLGGEPSRAYIEKTLKTFEAGAGDAWPCWALSNHDVMRHATRHLPFAHDPAQQGKLMAALHLSLRGSICIYEGDELGLTEADLAFEDLVDPYGIRFWPEFKGRDGCRTPMVWEAEAANAGFSTGKPWLPVPPAHLAKATDRQVGQAGSQYELYKAMIAWRKTSRALTKGSVRFLASDGDILAFLREADGETVLCVFNFGPMGAGFPVPPGLSVAAVADVGFASRVVEGMVTLPAESAFIAKMK</sequence>
<dbReference type="InterPro" id="IPR006047">
    <property type="entry name" value="GH13_cat_dom"/>
</dbReference>
<dbReference type="InterPro" id="IPR045857">
    <property type="entry name" value="O16G_dom_2"/>
</dbReference>
<dbReference type="CDD" id="cd11330">
    <property type="entry name" value="AmyAc_OligoGlu"/>
    <property type="match status" value="1"/>
</dbReference>
<dbReference type="Gene3D" id="3.20.20.80">
    <property type="entry name" value="Glycosidases"/>
    <property type="match status" value="1"/>
</dbReference>
<dbReference type="GO" id="GO:0009313">
    <property type="term" value="P:oligosaccharide catabolic process"/>
    <property type="evidence" value="ECO:0007669"/>
    <property type="project" value="TreeGrafter"/>
</dbReference>
<feature type="domain" description="Glycosyl hydrolase family 13 catalytic" evidence="5">
    <location>
        <begin position="59"/>
        <end position="449"/>
    </location>
</feature>
<dbReference type="SUPFAM" id="SSF51445">
    <property type="entry name" value="(Trans)glycosidases"/>
    <property type="match status" value="1"/>
</dbReference>
<dbReference type="PANTHER" id="PTHR10357">
    <property type="entry name" value="ALPHA-AMYLASE FAMILY MEMBER"/>
    <property type="match status" value="1"/>
</dbReference>
<dbReference type="Gene3D" id="3.90.400.10">
    <property type="entry name" value="Oligo-1,6-glucosidase, Domain 2"/>
    <property type="match status" value="1"/>
</dbReference>
<dbReference type="PANTHER" id="PTHR10357:SF179">
    <property type="entry name" value="NEUTRAL AND BASIC AMINO ACID TRANSPORT PROTEIN RBAT"/>
    <property type="match status" value="1"/>
</dbReference>
<accession>A0A212LCQ1</accession>
<dbReference type="GO" id="GO:0004556">
    <property type="term" value="F:alpha-amylase activity"/>
    <property type="evidence" value="ECO:0007669"/>
    <property type="project" value="TreeGrafter"/>
</dbReference>
<evidence type="ECO:0000259" key="5">
    <source>
        <dbReference type="SMART" id="SM00642"/>
    </source>
</evidence>
<dbReference type="AlphaFoldDB" id="A0A212LCQ1"/>
<keyword evidence="2 6" id="KW-0378">Hydrolase</keyword>
<evidence type="ECO:0000313" key="6">
    <source>
        <dbReference type="EMBL" id="SCM75280.1"/>
    </source>
</evidence>
<dbReference type="InterPro" id="IPR013780">
    <property type="entry name" value="Glyco_hydro_b"/>
</dbReference>
<dbReference type="SUPFAM" id="SSF51011">
    <property type="entry name" value="Glycosyl hydrolase domain"/>
    <property type="match status" value="1"/>
</dbReference>
<dbReference type="GO" id="GO:0004558">
    <property type="term" value="F:alpha-1,4-glucosidase activity"/>
    <property type="evidence" value="ECO:0007669"/>
    <property type="project" value="UniProtKB-EC"/>
</dbReference>
<organism evidence="6">
    <name type="scientific">uncultured Pleomorphomonas sp</name>
    <dbReference type="NCBI Taxonomy" id="442121"/>
    <lineage>
        <taxon>Bacteria</taxon>
        <taxon>Pseudomonadati</taxon>
        <taxon>Pseudomonadota</taxon>
        <taxon>Alphaproteobacteria</taxon>
        <taxon>Hyphomicrobiales</taxon>
        <taxon>Pleomorphomonadaceae</taxon>
        <taxon>Pleomorphomonas</taxon>
        <taxon>environmental samples</taxon>
    </lineage>
</organism>
<dbReference type="EMBL" id="FMJD01000005">
    <property type="protein sequence ID" value="SCM75280.1"/>
    <property type="molecule type" value="Genomic_DNA"/>
</dbReference>
<reference evidence="6" key="1">
    <citation type="submission" date="2016-08" db="EMBL/GenBank/DDBJ databases">
        <authorList>
            <person name="Seilhamer J.J."/>
        </authorList>
    </citation>
    <scope>NUCLEOTIDE SEQUENCE</scope>
    <source>
        <strain evidence="6">86</strain>
    </source>
</reference>
<dbReference type="Gene3D" id="2.60.40.1180">
    <property type="entry name" value="Golgi alpha-mannosidase II"/>
    <property type="match status" value="1"/>
</dbReference>
<protein>
    <submittedName>
        <fullName evidence="6">Putative alpha-glucosidase</fullName>
        <ecNumber evidence="6">3.2.1.20</ecNumber>
    </submittedName>
</protein>
<dbReference type="Pfam" id="PF00128">
    <property type="entry name" value="Alpha-amylase"/>
    <property type="match status" value="1"/>
</dbReference>
<evidence type="ECO:0000256" key="4">
    <source>
        <dbReference type="SAM" id="MobiDB-lite"/>
    </source>
</evidence>
<dbReference type="SMART" id="SM00642">
    <property type="entry name" value="Aamy"/>
    <property type="match status" value="1"/>
</dbReference>
<dbReference type="EC" id="3.2.1.20" evidence="6"/>
<evidence type="ECO:0000256" key="3">
    <source>
        <dbReference type="ARBA" id="ARBA00023295"/>
    </source>
</evidence>
<feature type="region of interest" description="Disordered" evidence="4">
    <location>
        <begin position="1"/>
        <end position="23"/>
    </location>
</feature>